<evidence type="ECO:0000256" key="9">
    <source>
        <dbReference type="ARBA" id="ARBA00023136"/>
    </source>
</evidence>
<feature type="region of interest" description="Disordered" evidence="10">
    <location>
        <begin position="49"/>
        <end position="134"/>
    </location>
</feature>
<keyword evidence="6 11" id="KW-0812">Transmembrane</keyword>
<evidence type="ECO:0000256" key="3">
    <source>
        <dbReference type="ARBA" id="ARBA00022448"/>
    </source>
</evidence>
<comment type="similarity">
    <text evidence="2">Belongs to the TonB family.</text>
</comment>
<evidence type="ECO:0000259" key="12">
    <source>
        <dbReference type="PROSITE" id="PS52015"/>
    </source>
</evidence>
<evidence type="ECO:0000256" key="6">
    <source>
        <dbReference type="ARBA" id="ARBA00022692"/>
    </source>
</evidence>
<evidence type="ECO:0000313" key="14">
    <source>
        <dbReference type="Proteomes" id="UP000778523"/>
    </source>
</evidence>
<keyword evidence="5" id="KW-0997">Cell inner membrane</keyword>
<name>A0ABX2IMV7_9RHOO</name>
<dbReference type="InterPro" id="IPR006260">
    <property type="entry name" value="TonB/TolA_C"/>
</dbReference>
<dbReference type="PANTHER" id="PTHR33446">
    <property type="entry name" value="PROTEIN TONB-RELATED"/>
    <property type="match status" value="1"/>
</dbReference>
<feature type="transmembrane region" description="Helical" evidence="11">
    <location>
        <begin position="12"/>
        <end position="32"/>
    </location>
</feature>
<accession>A0ABX2IMV7</accession>
<protein>
    <submittedName>
        <fullName evidence="13">Energy transducer TonB</fullName>
    </submittedName>
</protein>
<dbReference type="PANTHER" id="PTHR33446:SF2">
    <property type="entry name" value="PROTEIN TONB"/>
    <property type="match status" value="1"/>
</dbReference>
<evidence type="ECO:0000256" key="8">
    <source>
        <dbReference type="ARBA" id="ARBA00022989"/>
    </source>
</evidence>
<dbReference type="Gene3D" id="3.30.1150.10">
    <property type="match status" value="1"/>
</dbReference>
<dbReference type="NCBIfam" id="TIGR01352">
    <property type="entry name" value="tonB_Cterm"/>
    <property type="match status" value="1"/>
</dbReference>
<keyword evidence="8 11" id="KW-1133">Transmembrane helix</keyword>
<dbReference type="InterPro" id="IPR037682">
    <property type="entry name" value="TonB_C"/>
</dbReference>
<keyword evidence="9 11" id="KW-0472">Membrane</keyword>
<feature type="domain" description="TonB C-terminal" evidence="12">
    <location>
        <begin position="139"/>
        <end position="234"/>
    </location>
</feature>
<organism evidence="13 14">
    <name type="scientific">Uliginosibacterium aquaticum</name>
    <dbReference type="NCBI Taxonomy" id="2731212"/>
    <lineage>
        <taxon>Bacteria</taxon>
        <taxon>Pseudomonadati</taxon>
        <taxon>Pseudomonadota</taxon>
        <taxon>Betaproteobacteria</taxon>
        <taxon>Rhodocyclales</taxon>
        <taxon>Zoogloeaceae</taxon>
        <taxon>Uliginosibacterium</taxon>
    </lineage>
</organism>
<feature type="compositionally biased region" description="Pro residues" evidence="10">
    <location>
        <begin position="84"/>
        <end position="126"/>
    </location>
</feature>
<gene>
    <name evidence="13" type="ORF">HJ583_014965</name>
</gene>
<evidence type="ECO:0000256" key="10">
    <source>
        <dbReference type="SAM" id="MobiDB-lite"/>
    </source>
</evidence>
<evidence type="ECO:0000256" key="5">
    <source>
        <dbReference type="ARBA" id="ARBA00022519"/>
    </source>
</evidence>
<dbReference type="SUPFAM" id="SSF74653">
    <property type="entry name" value="TolA/TonB C-terminal domain"/>
    <property type="match status" value="1"/>
</dbReference>
<evidence type="ECO:0000256" key="11">
    <source>
        <dbReference type="SAM" id="Phobius"/>
    </source>
</evidence>
<evidence type="ECO:0000256" key="1">
    <source>
        <dbReference type="ARBA" id="ARBA00004383"/>
    </source>
</evidence>
<dbReference type="Pfam" id="PF03544">
    <property type="entry name" value="TonB_C"/>
    <property type="match status" value="1"/>
</dbReference>
<feature type="compositionally biased region" description="Pro residues" evidence="10">
    <location>
        <begin position="53"/>
        <end position="74"/>
    </location>
</feature>
<dbReference type="RefSeq" id="WP_170022631.1">
    <property type="nucleotide sequence ID" value="NZ_JABCSC020000003.1"/>
</dbReference>
<reference evidence="13 14" key="1">
    <citation type="submission" date="2020-06" db="EMBL/GenBank/DDBJ databases">
        <title>Draft genome of Uliginosibacterium sp. IMCC34675.</title>
        <authorList>
            <person name="Song J."/>
        </authorList>
    </citation>
    <scope>NUCLEOTIDE SEQUENCE [LARGE SCALE GENOMIC DNA]</scope>
    <source>
        <strain evidence="13 14">IMCC34675</strain>
    </source>
</reference>
<keyword evidence="14" id="KW-1185">Reference proteome</keyword>
<dbReference type="PRINTS" id="PR01217">
    <property type="entry name" value="PRICHEXTENSN"/>
</dbReference>
<evidence type="ECO:0000256" key="4">
    <source>
        <dbReference type="ARBA" id="ARBA00022475"/>
    </source>
</evidence>
<evidence type="ECO:0000256" key="2">
    <source>
        <dbReference type="ARBA" id="ARBA00006555"/>
    </source>
</evidence>
<dbReference type="Proteomes" id="UP000778523">
    <property type="component" value="Unassembled WGS sequence"/>
</dbReference>
<keyword evidence="4" id="KW-1003">Cell membrane</keyword>
<dbReference type="PROSITE" id="PS52015">
    <property type="entry name" value="TONB_CTD"/>
    <property type="match status" value="1"/>
</dbReference>
<comment type="caution">
    <text evidence="13">The sequence shown here is derived from an EMBL/GenBank/DDBJ whole genome shotgun (WGS) entry which is preliminary data.</text>
</comment>
<proteinExistence type="inferred from homology"/>
<dbReference type="EMBL" id="JABCSC020000003">
    <property type="protein sequence ID" value="NSL56337.1"/>
    <property type="molecule type" value="Genomic_DNA"/>
</dbReference>
<sequence>MILESIYGHRDPAAVGGMLIVMTALFGAWQFMPPPPQLISSRDETVITMEDLPLPPPPEAPPPPPKVEPPPEAPQPVVKAVQPTPAPTPTPMPTPAPAAPSLTPAPAPTPQPPTPAPPPPPPPPQPVRAASASADQAYEANLRAYLESIKRYPNSREARQLRPTGVVKIWIEIDREGRLIDAGVETSSGTMLLDKEALRTVRNGRYQAFPGEAFAGQGMRRFAVPIEYVLEGTS</sequence>
<keyword evidence="7" id="KW-0653">Protein transport</keyword>
<comment type="subcellular location">
    <subcellularLocation>
        <location evidence="1">Cell inner membrane</location>
        <topology evidence="1">Single-pass membrane protein</topology>
        <orientation evidence="1">Periplasmic side</orientation>
    </subcellularLocation>
</comment>
<dbReference type="InterPro" id="IPR051045">
    <property type="entry name" value="TonB-dependent_transducer"/>
</dbReference>
<evidence type="ECO:0000313" key="13">
    <source>
        <dbReference type="EMBL" id="NSL56337.1"/>
    </source>
</evidence>
<keyword evidence="3" id="KW-0813">Transport</keyword>
<evidence type="ECO:0000256" key="7">
    <source>
        <dbReference type="ARBA" id="ARBA00022927"/>
    </source>
</evidence>